<dbReference type="Proteomes" id="UP001183809">
    <property type="component" value="Unassembled WGS sequence"/>
</dbReference>
<feature type="region of interest" description="Disordered" evidence="1">
    <location>
        <begin position="27"/>
        <end position="63"/>
    </location>
</feature>
<keyword evidence="4" id="KW-1185">Reference proteome</keyword>
<comment type="caution">
    <text evidence="3">The sequence shown here is derived from an EMBL/GenBank/DDBJ whole genome shotgun (WGS) entry which is preliminary data.</text>
</comment>
<evidence type="ECO:0000313" key="4">
    <source>
        <dbReference type="Proteomes" id="UP001183809"/>
    </source>
</evidence>
<evidence type="ECO:0000256" key="1">
    <source>
        <dbReference type="SAM" id="MobiDB-lite"/>
    </source>
</evidence>
<reference evidence="4" key="1">
    <citation type="submission" date="2023-07" db="EMBL/GenBank/DDBJ databases">
        <title>30 novel species of actinomycetes from the DSMZ collection.</title>
        <authorList>
            <person name="Nouioui I."/>
        </authorList>
    </citation>
    <scope>NUCLEOTIDE SEQUENCE [LARGE SCALE GENOMIC DNA]</scope>
    <source>
        <strain evidence="4">DSM 41699</strain>
    </source>
</reference>
<sequence length="190" mass="20314">MTAALVVLATLSLGACATEHATAGATGVAMPKGTETTPSPSMKASPYVEPGAGDGAPHYRENNGFRIAGNMSAASAKDAQREADRIEPVLKRLWQQRMWDPKTVRAAMLKLGYQEESFDAKGNLLRGTLQVKPMNSRFENGREVRPQGALVGLRVHADACVTAFVQKTNYQVSTNGPYPEAGCFEPPAGH</sequence>
<dbReference type="EMBL" id="JAVREY010000076">
    <property type="protein sequence ID" value="MDT0468518.1"/>
    <property type="molecule type" value="Genomic_DNA"/>
</dbReference>
<evidence type="ECO:0000256" key="2">
    <source>
        <dbReference type="SAM" id="SignalP"/>
    </source>
</evidence>
<keyword evidence="2" id="KW-0732">Signal</keyword>
<protein>
    <recommendedName>
        <fullName evidence="5">Lipoprotein</fullName>
    </recommendedName>
</protein>
<name>A0ABU2U5K6_9ACTN</name>
<feature type="chain" id="PRO_5047140182" description="Lipoprotein" evidence="2">
    <location>
        <begin position="18"/>
        <end position="190"/>
    </location>
</feature>
<proteinExistence type="predicted"/>
<organism evidence="3 4">
    <name type="scientific">Streptomyces gibsoniae</name>
    <dbReference type="NCBI Taxonomy" id="3075529"/>
    <lineage>
        <taxon>Bacteria</taxon>
        <taxon>Bacillati</taxon>
        <taxon>Actinomycetota</taxon>
        <taxon>Actinomycetes</taxon>
        <taxon>Kitasatosporales</taxon>
        <taxon>Streptomycetaceae</taxon>
        <taxon>Streptomyces</taxon>
    </lineage>
</organism>
<feature type="signal peptide" evidence="2">
    <location>
        <begin position="1"/>
        <end position="17"/>
    </location>
</feature>
<gene>
    <name evidence="3" type="ORF">RM764_36980</name>
</gene>
<evidence type="ECO:0000313" key="3">
    <source>
        <dbReference type="EMBL" id="MDT0468518.1"/>
    </source>
</evidence>
<accession>A0ABU2U5K6</accession>
<evidence type="ECO:0008006" key="5">
    <source>
        <dbReference type="Google" id="ProtNLM"/>
    </source>
</evidence>